<dbReference type="InterPro" id="IPR018022">
    <property type="entry name" value="IPT"/>
</dbReference>
<evidence type="ECO:0000256" key="7">
    <source>
        <dbReference type="ARBA" id="ARBA00022840"/>
    </source>
</evidence>
<dbReference type="PANTHER" id="PTHR11088">
    <property type="entry name" value="TRNA DIMETHYLALLYLTRANSFERASE"/>
    <property type="match status" value="1"/>
</dbReference>
<evidence type="ECO:0000256" key="1">
    <source>
        <dbReference type="ARBA" id="ARBA00001946"/>
    </source>
</evidence>
<dbReference type="GO" id="GO:0006400">
    <property type="term" value="P:tRNA modification"/>
    <property type="evidence" value="ECO:0007669"/>
    <property type="project" value="TreeGrafter"/>
</dbReference>
<keyword evidence="4 10" id="KW-0808">Transferase</keyword>
<dbReference type="HAMAP" id="MF_00185">
    <property type="entry name" value="IPP_trans"/>
    <property type="match status" value="1"/>
</dbReference>
<accession>A0A367GVR1</accession>
<evidence type="ECO:0000313" key="15">
    <source>
        <dbReference type="Proteomes" id="UP000253209"/>
    </source>
</evidence>
<dbReference type="Pfam" id="PF01715">
    <property type="entry name" value="IPPT"/>
    <property type="match status" value="1"/>
</dbReference>
<feature type="binding site" evidence="10">
    <location>
        <begin position="10"/>
        <end position="17"/>
    </location>
    <ligand>
        <name>ATP</name>
        <dbReference type="ChEBI" id="CHEBI:30616"/>
    </ligand>
</feature>
<evidence type="ECO:0000256" key="3">
    <source>
        <dbReference type="ARBA" id="ARBA00005842"/>
    </source>
</evidence>
<dbReference type="Gene3D" id="3.40.50.300">
    <property type="entry name" value="P-loop containing nucleotide triphosphate hydrolases"/>
    <property type="match status" value="1"/>
</dbReference>
<evidence type="ECO:0000256" key="5">
    <source>
        <dbReference type="ARBA" id="ARBA00022694"/>
    </source>
</evidence>
<comment type="caution">
    <text evidence="10">Lacks conserved residue(s) required for the propagation of feature annotation.</text>
</comment>
<organism evidence="14 15">
    <name type="scientific">Mucilaginibacter hurinus</name>
    <dbReference type="NCBI Taxonomy" id="2201324"/>
    <lineage>
        <taxon>Bacteria</taxon>
        <taxon>Pseudomonadati</taxon>
        <taxon>Bacteroidota</taxon>
        <taxon>Sphingobacteriia</taxon>
        <taxon>Sphingobacteriales</taxon>
        <taxon>Sphingobacteriaceae</taxon>
        <taxon>Mucilaginibacter</taxon>
    </lineage>
</organism>
<protein>
    <recommendedName>
        <fullName evidence="10">tRNA dimethylallyltransferase</fullName>
        <ecNumber evidence="10">2.5.1.75</ecNumber>
    </recommendedName>
    <alternativeName>
        <fullName evidence="10">Dimethylallyl diphosphate:tRNA dimethylallyltransferase</fullName>
        <shortName evidence="10">DMAPP:tRNA dimethylallyltransferase</shortName>
        <shortName evidence="10">DMATase</shortName>
    </alternativeName>
    <alternativeName>
        <fullName evidence="10">Isopentenyl-diphosphate:tRNA isopentenyltransferase</fullName>
        <shortName evidence="10">IPP transferase</shortName>
        <shortName evidence="10">IPPT</shortName>
        <shortName evidence="10">IPTase</shortName>
    </alternativeName>
</protein>
<feature type="binding site" evidence="10">
    <location>
        <begin position="12"/>
        <end position="17"/>
    </location>
    <ligand>
        <name>substrate</name>
    </ligand>
</feature>
<dbReference type="EMBL" id="QGDC01000001">
    <property type="protein sequence ID" value="RCH56901.1"/>
    <property type="molecule type" value="Genomic_DNA"/>
</dbReference>
<comment type="catalytic activity">
    <reaction evidence="9 10 11">
        <text>adenosine(37) in tRNA + dimethylallyl diphosphate = N(6)-dimethylallyladenosine(37) in tRNA + diphosphate</text>
        <dbReference type="Rhea" id="RHEA:26482"/>
        <dbReference type="Rhea" id="RHEA-COMP:10162"/>
        <dbReference type="Rhea" id="RHEA-COMP:10375"/>
        <dbReference type="ChEBI" id="CHEBI:33019"/>
        <dbReference type="ChEBI" id="CHEBI:57623"/>
        <dbReference type="ChEBI" id="CHEBI:74411"/>
        <dbReference type="ChEBI" id="CHEBI:74415"/>
        <dbReference type="EC" id="2.5.1.75"/>
    </reaction>
</comment>
<reference evidence="14 15" key="1">
    <citation type="submission" date="2018-05" db="EMBL/GenBank/DDBJ databases">
        <title>Mucilaginibacter hurinus sp. nov., isolated from briquette warehouse soil.</title>
        <authorList>
            <person name="Choi L."/>
        </authorList>
    </citation>
    <scope>NUCLEOTIDE SEQUENCE [LARGE SCALE GENOMIC DNA]</scope>
    <source>
        <strain evidence="14 15">ZR32</strain>
    </source>
</reference>
<dbReference type="RefSeq" id="WP_114003798.1">
    <property type="nucleotide sequence ID" value="NZ_QGDC01000001.1"/>
</dbReference>
<keyword evidence="15" id="KW-1185">Reference proteome</keyword>
<keyword evidence="7 10" id="KW-0067">ATP-binding</keyword>
<keyword evidence="8 10" id="KW-0460">Magnesium</keyword>
<evidence type="ECO:0000256" key="13">
    <source>
        <dbReference type="RuleBase" id="RU003785"/>
    </source>
</evidence>
<evidence type="ECO:0000256" key="4">
    <source>
        <dbReference type="ARBA" id="ARBA00022679"/>
    </source>
</evidence>
<dbReference type="PANTHER" id="PTHR11088:SF60">
    <property type="entry name" value="TRNA DIMETHYLALLYLTRANSFERASE"/>
    <property type="match status" value="1"/>
</dbReference>
<comment type="caution">
    <text evidence="14">The sequence shown here is derived from an EMBL/GenBank/DDBJ whole genome shotgun (WGS) entry which is preliminary data.</text>
</comment>
<dbReference type="InterPro" id="IPR027417">
    <property type="entry name" value="P-loop_NTPase"/>
</dbReference>
<dbReference type="Proteomes" id="UP000253209">
    <property type="component" value="Unassembled WGS sequence"/>
</dbReference>
<dbReference type="OrthoDB" id="9776390at2"/>
<proteinExistence type="inferred from homology"/>
<evidence type="ECO:0000256" key="9">
    <source>
        <dbReference type="ARBA" id="ARBA00049563"/>
    </source>
</evidence>
<sequence>MPKTLVVIAGPTAVGKTDVAIKLARHLDTVVISADSRQFYKEMSIGTAKPTPQELAEVKHYFIDSHSVTHSFTVGAYEKQVLQLLDELFKMHDKVILAGGSGLFIKAVCEGFDDLPSAPPEIRQKLNEEFEEKGITYLQDRLKIADPDYYNEADLDNPRRLIRALEVFEVTGKPFSSFRMAAASPRPFNCIKIGLSLPRDILYERINRRVDVMIEQGLVDEARTLLNYRYYNALDTVGYAELFEYFDGKTDLQTAISLIKQNTRRFAKRQLTWFRRDPEIKWFDISQPEFLNRVLSVVDNT</sequence>
<dbReference type="EC" id="2.5.1.75" evidence="10"/>
<comment type="similarity">
    <text evidence="3 10 13">Belongs to the IPP transferase family.</text>
</comment>
<evidence type="ECO:0000313" key="14">
    <source>
        <dbReference type="EMBL" id="RCH56901.1"/>
    </source>
</evidence>
<dbReference type="SUPFAM" id="SSF52540">
    <property type="entry name" value="P-loop containing nucleoside triphosphate hydrolases"/>
    <property type="match status" value="2"/>
</dbReference>
<comment type="function">
    <text evidence="2 10 12">Catalyzes the transfer of a dimethylallyl group onto the adenine at position 37 in tRNAs that read codons beginning with uridine, leading to the formation of N6-(dimethylallyl)adenosine (i(6)A).</text>
</comment>
<evidence type="ECO:0000256" key="6">
    <source>
        <dbReference type="ARBA" id="ARBA00022741"/>
    </source>
</evidence>
<evidence type="ECO:0000256" key="12">
    <source>
        <dbReference type="RuleBase" id="RU003784"/>
    </source>
</evidence>
<dbReference type="AlphaFoldDB" id="A0A367GVR1"/>
<dbReference type="Gene3D" id="1.10.20.140">
    <property type="match status" value="1"/>
</dbReference>
<evidence type="ECO:0000256" key="2">
    <source>
        <dbReference type="ARBA" id="ARBA00003213"/>
    </source>
</evidence>
<comment type="cofactor">
    <cofactor evidence="1 10">
        <name>Mg(2+)</name>
        <dbReference type="ChEBI" id="CHEBI:18420"/>
    </cofactor>
</comment>
<evidence type="ECO:0000256" key="11">
    <source>
        <dbReference type="RuleBase" id="RU003783"/>
    </source>
</evidence>
<comment type="subunit">
    <text evidence="10">Monomer.</text>
</comment>
<dbReference type="GO" id="GO:0052381">
    <property type="term" value="F:tRNA dimethylallyltransferase activity"/>
    <property type="evidence" value="ECO:0007669"/>
    <property type="project" value="UniProtKB-UniRule"/>
</dbReference>
<feature type="region of interest" description="Interaction with substrate tRNA" evidence="10">
    <location>
        <begin position="35"/>
        <end position="38"/>
    </location>
</feature>
<evidence type="ECO:0000256" key="10">
    <source>
        <dbReference type="HAMAP-Rule" id="MF_00185"/>
    </source>
</evidence>
<dbReference type="NCBIfam" id="TIGR00174">
    <property type="entry name" value="miaA"/>
    <property type="match status" value="1"/>
</dbReference>
<feature type="site" description="Interaction with substrate tRNA" evidence="10">
    <location>
        <position position="123"/>
    </location>
</feature>
<evidence type="ECO:0000256" key="8">
    <source>
        <dbReference type="ARBA" id="ARBA00022842"/>
    </source>
</evidence>
<dbReference type="GO" id="GO:0005524">
    <property type="term" value="F:ATP binding"/>
    <property type="evidence" value="ECO:0007669"/>
    <property type="project" value="UniProtKB-UniRule"/>
</dbReference>
<keyword evidence="5 10" id="KW-0819">tRNA processing</keyword>
<keyword evidence="6 10" id="KW-0547">Nucleotide-binding</keyword>
<name>A0A367GVR1_9SPHI</name>
<feature type="site" description="Interaction with substrate tRNA" evidence="10">
    <location>
        <position position="101"/>
    </location>
</feature>
<gene>
    <name evidence="10" type="primary">miaA</name>
    <name evidence="14" type="ORF">DJ568_01565</name>
</gene>
<dbReference type="InterPro" id="IPR039657">
    <property type="entry name" value="Dimethylallyltransferase"/>
</dbReference>